<feature type="transmembrane region" description="Helical" evidence="2">
    <location>
        <begin position="292"/>
        <end position="322"/>
    </location>
</feature>
<evidence type="ECO:0000256" key="2">
    <source>
        <dbReference type="SAM" id="Phobius"/>
    </source>
</evidence>
<accession>A0ABU2FGI1</accession>
<evidence type="ECO:0000313" key="4">
    <source>
        <dbReference type="Proteomes" id="UP001259659"/>
    </source>
</evidence>
<comment type="caution">
    <text evidence="3">The sequence shown here is derived from an EMBL/GenBank/DDBJ whole genome shotgun (WGS) entry which is preliminary data.</text>
</comment>
<feature type="transmembrane region" description="Helical" evidence="2">
    <location>
        <begin position="87"/>
        <end position="104"/>
    </location>
</feature>
<feature type="transmembrane region" description="Helical" evidence="2">
    <location>
        <begin position="111"/>
        <end position="131"/>
    </location>
</feature>
<feature type="region of interest" description="Disordered" evidence="1">
    <location>
        <begin position="598"/>
        <end position="626"/>
    </location>
</feature>
<keyword evidence="4" id="KW-1185">Reference proteome</keyword>
<proteinExistence type="predicted"/>
<keyword evidence="2" id="KW-0812">Transmembrane</keyword>
<feature type="transmembrane region" description="Helical" evidence="2">
    <location>
        <begin position="491"/>
        <end position="508"/>
    </location>
</feature>
<feature type="transmembrane region" description="Helical" evidence="2">
    <location>
        <begin position="137"/>
        <end position="162"/>
    </location>
</feature>
<feature type="compositionally biased region" description="Polar residues" evidence="1">
    <location>
        <begin position="612"/>
        <end position="624"/>
    </location>
</feature>
<name>A0ABU2FGI1_9EURY</name>
<organism evidence="3 4">
    <name type="scientific">Haloarcula saliterrae</name>
    <dbReference type="NCBI Taxonomy" id="2950534"/>
    <lineage>
        <taxon>Archaea</taxon>
        <taxon>Methanobacteriati</taxon>
        <taxon>Methanobacteriota</taxon>
        <taxon>Stenosarchaea group</taxon>
        <taxon>Halobacteria</taxon>
        <taxon>Halobacteriales</taxon>
        <taxon>Haloarculaceae</taxon>
        <taxon>Haloarcula</taxon>
    </lineage>
</organism>
<feature type="transmembrane region" description="Helical" evidence="2">
    <location>
        <begin position="47"/>
        <end position="67"/>
    </location>
</feature>
<reference evidence="3 4" key="1">
    <citation type="submission" date="2022-06" db="EMBL/GenBank/DDBJ databases">
        <title>Haloarcula sp. a new haloarchaeum isolate from saline soil.</title>
        <authorList>
            <person name="Strakova D."/>
            <person name="Galisteo C."/>
            <person name="Sanchez-Porro C."/>
            <person name="Ventosa A."/>
        </authorList>
    </citation>
    <scope>NUCLEOTIDE SEQUENCE [LARGE SCALE GENOMIC DNA]</scope>
    <source>
        <strain evidence="3 4">S1CR25-12</strain>
    </source>
</reference>
<protein>
    <recommendedName>
        <fullName evidence="5">Glycosyltransferase RgtA/B/C/D-like domain-containing protein</fullName>
    </recommendedName>
</protein>
<feature type="transmembrane region" description="Helical" evidence="2">
    <location>
        <begin position="466"/>
        <end position="484"/>
    </location>
</feature>
<feature type="transmembrane region" description="Helical" evidence="2">
    <location>
        <begin position="429"/>
        <end position="454"/>
    </location>
</feature>
<feature type="transmembrane region" description="Helical" evidence="2">
    <location>
        <begin position="214"/>
        <end position="235"/>
    </location>
</feature>
<feature type="transmembrane region" description="Helical" evidence="2">
    <location>
        <begin position="183"/>
        <end position="202"/>
    </location>
</feature>
<gene>
    <name evidence="3" type="ORF">NDI56_18290</name>
</gene>
<keyword evidence="2" id="KW-0472">Membrane</keyword>
<feature type="transmembrane region" description="Helical" evidence="2">
    <location>
        <begin position="247"/>
        <end position="264"/>
    </location>
</feature>
<sequence length="648" mass="69827">MTLLPSARSLPAYGEISRALPYLAPVVAVCGTALPALLGLPSLTIVSLYATVPILVVSAAYFATSGAVDLATPTAEQLSDRAVELSISLYFTLFGVAILLASAGQVRPMSFYLLVGVLATIVLSQCLWAGLTPSRVALILFETSGLLLGVVWSVSLKYHYFFGRTDVFPHHRLIEGLLSSHRVTSVFGAYQPFPLWHVFVGFQTMLYDRAFGPLTLSFVLTGLLFATAPPVVYALARRFQFPRRTALVAALGTALNPFVILYGMYSIPRSVTSLLVPFCLLLLLVEDRRASLLYAGLLVGVAVYHTISLPYIFVTVGCYFAVERFLTLSGRRADGPAFPVVPLWAVLAIPVVQLSYWAVAAPDLVARVVGLAAGPPTSGDGGGAVATPFIELPVHELVNYVPYGLIVFFVLFGVVQSTRLQRLSSRGKALLLTALLVTAVSVPGPALLVSVVSSVTSDMAFRAGQYTYPFVAIAFAVGVVSMVSTVGRRRVGAALVCLLVFSTAFFAVSNDFVASDNPVTERADFYNFYLSEQETTSYATIAGHTDSAITSDYITCRYVNNPGSGRCDIIQADPVAGRLHDPPDSVVVVRSDELRERPLSVYPTPEPVENPPYSNTRDSLSRQSPVWDDLDSYNRVYDSTDVSGYTTG</sequence>
<feature type="transmembrane region" description="Helical" evidence="2">
    <location>
        <begin position="20"/>
        <end position="40"/>
    </location>
</feature>
<evidence type="ECO:0000256" key="1">
    <source>
        <dbReference type="SAM" id="MobiDB-lite"/>
    </source>
</evidence>
<dbReference type="Proteomes" id="UP001259659">
    <property type="component" value="Unassembled WGS sequence"/>
</dbReference>
<dbReference type="EMBL" id="JAMQON010000006">
    <property type="protein sequence ID" value="MDS0261354.1"/>
    <property type="molecule type" value="Genomic_DNA"/>
</dbReference>
<feature type="transmembrane region" description="Helical" evidence="2">
    <location>
        <begin position="400"/>
        <end position="417"/>
    </location>
</feature>
<evidence type="ECO:0000313" key="3">
    <source>
        <dbReference type="EMBL" id="MDS0261354.1"/>
    </source>
</evidence>
<dbReference type="RefSeq" id="WP_310921180.1">
    <property type="nucleotide sequence ID" value="NZ_JAMQON010000006.1"/>
</dbReference>
<keyword evidence="2" id="KW-1133">Transmembrane helix</keyword>
<evidence type="ECO:0008006" key="5">
    <source>
        <dbReference type="Google" id="ProtNLM"/>
    </source>
</evidence>